<reference evidence="2 3" key="1">
    <citation type="submission" date="2024-06" db="EMBL/GenBank/DDBJ databases">
        <title>Genomic Encyclopedia of Type Strains, Phase IV (KMG-IV): sequencing the most valuable type-strain genomes for metagenomic binning, comparative biology and taxonomic classification.</title>
        <authorList>
            <person name="Goeker M."/>
        </authorList>
    </citation>
    <scope>NUCLEOTIDE SEQUENCE [LARGE SCALE GENOMIC DNA]</scope>
    <source>
        <strain evidence="2 3">DSM 29780</strain>
    </source>
</reference>
<dbReference type="Proteomes" id="UP001549047">
    <property type="component" value="Unassembled WGS sequence"/>
</dbReference>
<name>A0ABV2J546_9HYPH</name>
<sequence length="61" mass="6268">MLILRRLLKDRNGATAIEYGLIGVLISIAIIAGVTQVGSAIGTTYNNVATQALGDGTLAKP</sequence>
<keyword evidence="3" id="KW-1185">Reference proteome</keyword>
<comment type="caution">
    <text evidence="2">The sequence shown here is derived from an EMBL/GenBank/DDBJ whole genome shotgun (WGS) entry which is preliminary data.</text>
</comment>
<evidence type="ECO:0000256" key="1">
    <source>
        <dbReference type="SAM" id="Phobius"/>
    </source>
</evidence>
<dbReference type="EMBL" id="JBEPMB010000010">
    <property type="protein sequence ID" value="MET3615877.1"/>
    <property type="molecule type" value="Genomic_DNA"/>
</dbReference>
<evidence type="ECO:0000313" key="2">
    <source>
        <dbReference type="EMBL" id="MET3615877.1"/>
    </source>
</evidence>
<dbReference type="RefSeq" id="WP_354558344.1">
    <property type="nucleotide sequence ID" value="NZ_JBEPMB010000010.1"/>
</dbReference>
<accession>A0ABV2J546</accession>
<keyword evidence="1" id="KW-1133">Transmembrane helix</keyword>
<feature type="transmembrane region" description="Helical" evidence="1">
    <location>
        <begin position="21"/>
        <end position="41"/>
    </location>
</feature>
<keyword evidence="1" id="KW-0812">Transmembrane</keyword>
<dbReference type="InterPro" id="IPR007047">
    <property type="entry name" value="Flp_Fap"/>
</dbReference>
<organism evidence="2 3">
    <name type="scientific">Rhizobium aquaticum</name>
    <dbReference type="NCBI Taxonomy" id="1549636"/>
    <lineage>
        <taxon>Bacteria</taxon>
        <taxon>Pseudomonadati</taxon>
        <taxon>Pseudomonadota</taxon>
        <taxon>Alphaproteobacteria</taxon>
        <taxon>Hyphomicrobiales</taxon>
        <taxon>Rhizobiaceae</taxon>
        <taxon>Rhizobium/Agrobacterium group</taxon>
        <taxon>Rhizobium</taxon>
    </lineage>
</organism>
<evidence type="ECO:0000313" key="3">
    <source>
        <dbReference type="Proteomes" id="UP001549047"/>
    </source>
</evidence>
<proteinExistence type="predicted"/>
<dbReference type="Pfam" id="PF04964">
    <property type="entry name" value="Flp_Fap"/>
    <property type="match status" value="1"/>
</dbReference>
<protein>
    <submittedName>
        <fullName evidence="2">Pilus assembly protein Flp/PilA</fullName>
    </submittedName>
</protein>
<gene>
    <name evidence="2" type="ORF">ABID16_004224</name>
</gene>
<keyword evidence="1" id="KW-0472">Membrane</keyword>